<reference evidence="2 3" key="2">
    <citation type="journal article" date="2015" name="Eukaryot. Cell">
        <title>Asexual propagation of a virulent clone complex in a human and feline outbreak of sporotrichosis.</title>
        <authorList>
            <person name="Teixeira Mde M."/>
            <person name="Rodrigues A.M."/>
            <person name="Tsui C.K."/>
            <person name="de Almeida L.G."/>
            <person name="Van Diepeningen A.D."/>
            <person name="van den Ende B.G."/>
            <person name="Fernandes G.F."/>
            <person name="Kano R."/>
            <person name="Hamelin R.C."/>
            <person name="Lopes-Bezerra L.M."/>
            <person name="Vasconcelos A.T."/>
            <person name="de Hoog S."/>
            <person name="de Camargo Z.P."/>
            <person name="Felipe M.S."/>
        </authorList>
    </citation>
    <scope>NUCLEOTIDE SEQUENCE [LARGE SCALE GENOMIC DNA]</scope>
    <source>
        <strain evidence="2 3">1099-18</strain>
    </source>
</reference>
<feature type="region of interest" description="Disordered" evidence="1">
    <location>
        <begin position="1"/>
        <end position="20"/>
    </location>
</feature>
<dbReference type="RefSeq" id="XP_016591213.1">
    <property type="nucleotide sequence ID" value="XM_016734558.1"/>
</dbReference>
<feature type="compositionally biased region" description="Polar residues" evidence="1">
    <location>
        <begin position="11"/>
        <end position="20"/>
    </location>
</feature>
<evidence type="ECO:0000313" key="2">
    <source>
        <dbReference type="EMBL" id="KJR88537.1"/>
    </source>
</evidence>
<proteinExistence type="predicted"/>
<dbReference type="GeneID" id="27669835"/>
<feature type="region of interest" description="Disordered" evidence="1">
    <location>
        <begin position="217"/>
        <end position="240"/>
    </location>
</feature>
<evidence type="ECO:0000313" key="3">
    <source>
        <dbReference type="Proteomes" id="UP000033710"/>
    </source>
</evidence>
<dbReference type="EMBL" id="AXCR01000004">
    <property type="protein sequence ID" value="KJR88537.1"/>
    <property type="molecule type" value="Genomic_DNA"/>
</dbReference>
<comment type="caution">
    <text evidence="2">The sequence shown here is derived from an EMBL/GenBank/DDBJ whole genome shotgun (WGS) entry which is preliminary data.</text>
</comment>
<dbReference type="AlphaFoldDB" id="A0A0F2MFY9"/>
<gene>
    <name evidence="2" type="ORF">SPSK_07905</name>
</gene>
<evidence type="ECO:0000256" key="1">
    <source>
        <dbReference type="SAM" id="MobiDB-lite"/>
    </source>
</evidence>
<accession>A0A0F2MFY9</accession>
<reference evidence="2 3" key="1">
    <citation type="journal article" date="2014" name="BMC Genomics">
        <title>Comparative genomics of the major fungal agents of human and animal Sporotrichosis: Sporothrix schenckii and Sporothrix brasiliensis.</title>
        <authorList>
            <person name="Teixeira M.M."/>
            <person name="de Almeida L.G."/>
            <person name="Kubitschek-Barreira P."/>
            <person name="Alves F.L."/>
            <person name="Kioshima E.S."/>
            <person name="Abadio A.K."/>
            <person name="Fernandes L."/>
            <person name="Derengowski L.S."/>
            <person name="Ferreira K.S."/>
            <person name="Souza R.C."/>
            <person name="Ruiz J.C."/>
            <person name="de Andrade N.C."/>
            <person name="Paes H.C."/>
            <person name="Nicola A.M."/>
            <person name="Albuquerque P."/>
            <person name="Gerber A.L."/>
            <person name="Martins V.P."/>
            <person name="Peconick L.D."/>
            <person name="Neto A.V."/>
            <person name="Chaucanez C.B."/>
            <person name="Silva P.A."/>
            <person name="Cunha O.L."/>
            <person name="de Oliveira F.F."/>
            <person name="dos Santos T.C."/>
            <person name="Barros A.L."/>
            <person name="Soares M.A."/>
            <person name="de Oliveira L.M."/>
            <person name="Marini M.M."/>
            <person name="Villalobos-Duno H."/>
            <person name="Cunha M.M."/>
            <person name="de Hoog S."/>
            <person name="da Silveira J.F."/>
            <person name="Henrissat B."/>
            <person name="Nino-Vega G.A."/>
            <person name="Cisalpino P.S."/>
            <person name="Mora-Montes H.M."/>
            <person name="Almeida S.R."/>
            <person name="Stajich J.E."/>
            <person name="Lopes-Bezerra L.M."/>
            <person name="Vasconcelos A.T."/>
            <person name="Felipe M.S."/>
        </authorList>
    </citation>
    <scope>NUCLEOTIDE SEQUENCE [LARGE SCALE GENOMIC DNA]</scope>
    <source>
        <strain evidence="2 3">1099-18</strain>
    </source>
</reference>
<organism evidence="2 3">
    <name type="scientific">Sporothrix schenckii 1099-18</name>
    <dbReference type="NCBI Taxonomy" id="1397361"/>
    <lineage>
        <taxon>Eukaryota</taxon>
        <taxon>Fungi</taxon>
        <taxon>Dikarya</taxon>
        <taxon>Ascomycota</taxon>
        <taxon>Pezizomycotina</taxon>
        <taxon>Sordariomycetes</taxon>
        <taxon>Sordariomycetidae</taxon>
        <taxon>Ophiostomatales</taxon>
        <taxon>Ophiostomataceae</taxon>
        <taxon>Sporothrix</taxon>
    </lineage>
</organism>
<protein>
    <submittedName>
        <fullName evidence="2">Uncharacterized protein</fullName>
    </submittedName>
</protein>
<dbReference type="Proteomes" id="UP000033710">
    <property type="component" value="Unassembled WGS sequence"/>
</dbReference>
<name>A0A0F2MFY9_SPOSC</name>
<dbReference type="VEuPathDB" id="FungiDB:SPSK_07905"/>
<sequence length="240" mass="26973">MADVKPHTLSDGLSTPTSSISRTNLHLSSCDLGQPLWNLESHLTDPPRLPDSWVRVHTEYVVDLTSHDDWGPSVAFYGGNLPMLKNLRKQQSDSHPGVMIASKDRGSKDRRWDRCPRVYRIDDSTESGRKYVTKNMVKTRQSLENANEDTRYAIAVTTSPSRLGWRRAGCKYNACHSWRARDGVDCKMQKNGQTQERKNGLKDGRMLVPGSSIETVGEISQTASAQRLDRQRGQGCEDVT</sequence>
<dbReference type="KEGG" id="ssck:SPSK_07905"/>
<feature type="region of interest" description="Disordered" evidence="1">
    <location>
        <begin position="89"/>
        <end position="109"/>
    </location>
</feature>